<feature type="domain" description="DUF4367" evidence="1">
    <location>
        <begin position="141"/>
        <end position="247"/>
    </location>
</feature>
<sequence>MKGKRTIPAEQDPRFEALLTAASQDLAREQEREADRLFEQLGREPEIESSPEHLADMQSLLQKAGHSRRQGGLGRFLLQWAACLALAACVGSVAFPTQAAAVWQQLRSFVYRQYVTHTEIHISAPESEIHTGPTADEFTPVRPSYIPEGFVRTEEEQLTILSFIIYERNEQRISFQQMFADGTGIGLDTEDAYTESAQVSGMEALYVEKQIGDSVHRTLLYHDEVYIYLLSADGLSRQELFKIAESVPAV</sequence>
<evidence type="ECO:0000259" key="1">
    <source>
        <dbReference type="Pfam" id="PF14285"/>
    </source>
</evidence>
<dbReference type="RefSeq" id="WP_262400204.1">
    <property type="nucleotide sequence ID" value="NZ_JACRTB010000014.1"/>
</dbReference>
<keyword evidence="3" id="KW-1185">Reference proteome</keyword>
<dbReference type="Pfam" id="PF14285">
    <property type="entry name" value="DUF4367"/>
    <property type="match status" value="1"/>
</dbReference>
<reference evidence="2 3" key="1">
    <citation type="submission" date="2020-08" db="EMBL/GenBank/DDBJ databases">
        <title>Genome public.</title>
        <authorList>
            <person name="Liu C."/>
            <person name="Sun Q."/>
        </authorList>
    </citation>
    <scope>NUCLEOTIDE SEQUENCE [LARGE SCALE GENOMIC DNA]</scope>
    <source>
        <strain evidence="2 3">BX1</strain>
    </source>
</reference>
<protein>
    <submittedName>
        <fullName evidence="2">DUF4367 domain-containing protein</fullName>
    </submittedName>
</protein>
<proteinExistence type="predicted"/>
<gene>
    <name evidence="2" type="ORF">H8717_09830</name>
</gene>
<accession>A0ABR7NJX1</accession>
<evidence type="ECO:0000313" key="3">
    <source>
        <dbReference type="Proteomes" id="UP000658131"/>
    </source>
</evidence>
<dbReference type="InterPro" id="IPR025377">
    <property type="entry name" value="DUF4367"/>
</dbReference>
<organism evidence="2 3">
    <name type="scientific">Yanshouia hominis</name>
    <dbReference type="NCBI Taxonomy" id="2763673"/>
    <lineage>
        <taxon>Bacteria</taxon>
        <taxon>Bacillati</taxon>
        <taxon>Bacillota</taxon>
        <taxon>Clostridia</taxon>
        <taxon>Eubacteriales</taxon>
        <taxon>Oscillospiraceae</taxon>
        <taxon>Yanshouia</taxon>
    </lineage>
</organism>
<comment type="caution">
    <text evidence="2">The sequence shown here is derived from an EMBL/GenBank/DDBJ whole genome shotgun (WGS) entry which is preliminary data.</text>
</comment>
<name>A0ABR7NJX1_9FIRM</name>
<dbReference type="EMBL" id="JACRTB010000014">
    <property type="protein sequence ID" value="MBC8576701.1"/>
    <property type="molecule type" value="Genomic_DNA"/>
</dbReference>
<evidence type="ECO:0000313" key="2">
    <source>
        <dbReference type="EMBL" id="MBC8576701.1"/>
    </source>
</evidence>
<dbReference type="Proteomes" id="UP000658131">
    <property type="component" value="Unassembled WGS sequence"/>
</dbReference>